<organism evidence="11 12">
    <name type="scientific">Candidatus Gemmiger excrementigallinarum</name>
    <dbReference type="NCBI Taxonomy" id="2838609"/>
    <lineage>
        <taxon>Bacteria</taxon>
        <taxon>Bacillati</taxon>
        <taxon>Bacillota</taxon>
        <taxon>Clostridia</taxon>
        <taxon>Eubacteriales</taxon>
        <taxon>Gemmiger</taxon>
    </lineage>
</organism>
<evidence type="ECO:0000256" key="10">
    <source>
        <dbReference type="ARBA" id="ARBA00032441"/>
    </source>
</evidence>
<comment type="caution">
    <text evidence="11">The sequence shown here is derived from an EMBL/GenBank/DDBJ whole genome shotgun (WGS) entry which is preliminary data.</text>
</comment>
<comment type="subcellular location">
    <subcellularLocation>
        <location evidence="1">Cytoplasm</location>
    </subcellularLocation>
</comment>
<evidence type="ECO:0000256" key="1">
    <source>
        <dbReference type="ARBA" id="ARBA00004496"/>
    </source>
</evidence>
<dbReference type="GO" id="GO:0002949">
    <property type="term" value="P:tRNA threonylcarbamoyladenosine modification"/>
    <property type="evidence" value="ECO:0007669"/>
    <property type="project" value="InterPro"/>
</dbReference>
<evidence type="ECO:0000256" key="7">
    <source>
        <dbReference type="ARBA" id="ARBA00022741"/>
    </source>
</evidence>
<proteinExistence type="inferred from homology"/>
<name>A0A9D2ER13_9FIRM</name>
<dbReference type="AlphaFoldDB" id="A0A9D2ER13"/>
<evidence type="ECO:0000256" key="6">
    <source>
        <dbReference type="ARBA" id="ARBA00022723"/>
    </source>
</evidence>
<keyword evidence="6" id="KW-0479">Metal-binding</keyword>
<dbReference type="GO" id="GO:0005737">
    <property type="term" value="C:cytoplasm"/>
    <property type="evidence" value="ECO:0007669"/>
    <property type="project" value="UniProtKB-SubCell"/>
</dbReference>
<keyword evidence="8" id="KW-0067">ATP-binding</keyword>
<keyword evidence="9" id="KW-0460">Magnesium</keyword>
<dbReference type="EMBL" id="DXBP01000036">
    <property type="protein sequence ID" value="HIZ42078.1"/>
    <property type="molecule type" value="Genomic_DNA"/>
</dbReference>
<evidence type="ECO:0000256" key="2">
    <source>
        <dbReference type="ARBA" id="ARBA00007599"/>
    </source>
</evidence>
<dbReference type="InterPro" id="IPR027417">
    <property type="entry name" value="P-loop_NTPase"/>
</dbReference>
<reference evidence="11" key="2">
    <citation type="submission" date="2021-04" db="EMBL/GenBank/DDBJ databases">
        <authorList>
            <person name="Gilroy R."/>
        </authorList>
    </citation>
    <scope>NUCLEOTIDE SEQUENCE</scope>
    <source>
        <strain evidence="11">ChiSxjej1B13-11774</strain>
    </source>
</reference>
<protein>
    <recommendedName>
        <fullName evidence="3">tRNA threonylcarbamoyladenosine biosynthesis protein TsaE</fullName>
    </recommendedName>
    <alternativeName>
        <fullName evidence="10">t(6)A37 threonylcarbamoyladenosine biosynthesis protein TsaE</fullName>
    </alternativeName>
</protein>
<evidence type="ECO:0000256" key="8">
    <source>
        <dbReference type="ARBA" id="ARBA00022840"/>
    </source>
</evidence>
<dbReference type="SUPFAM" id="SSF52540">
    <property type="entry name" value="P-loop containing nucleoside triphosphate hydrolases"/>
    <property type="match status" value="1"/>
</dbReference>
<keyword evidence="7" id="KW-0547">Nucleotide-binding</keyword>
<dbReference type="Gene3D" id="3.40.50.300">
    <property type="entry name" value="P-loop containing nucleotide triphosphate hydrolases"/>
    <property type="match status" value="1"/>
</dbReference>
<evidence type="ECO:0000256" key="9">
    <source>
        <dbReference type="ARBA" id="ARBA00022842"/>
    </source>
</evidence>
<dbReference type="Proteomes" id="UP000824048">
    <property type="component" value="Unassembled WGS sequence"/>
</dbReference>
<keyword evidence="4" id="KW-0963">Cytoplasm</keyword>
<dbReference type="InterPro" id="IPR003442">
    <property type="entry name" value="T6A_TsaE"/>
</dbReference>
<keyword evidence="5" id="KW-0819">tRNA processing</keyword>
<dbReference type="PANTHER" id="PTHR33540:SF2">
    <property type="entry name" value="TRNA THREONYLCARBAMOYLADENOSINE BIOSYNTHESIS PROTEIN TSAE"/>
    <property type="match status" value="1"/>
</dbReference>
<evidence type="ECO:0000256" key="5">
    <source>
        <dbReference type="ARBA" id="ARBA00022694"/>
    </source>
</evidence>
<gene>
    <name evidence="11" type="primary">tsaE</name>
    <name evidence="11" type="ORF">H9811_05905</name>
</gene>
<evidence type="ECO:0000313" key="11">
    <source>
        <dbReference type="EMBL" id="HIZ42078.1"/>
    </source>
</evidence>
<sequence length="138" mass="15130">MQEYTTHSREETVALGRTFAKTLPAGALIAFTGGLGAGKTAFCQGLAEGLGCTDPVSSPTFAIVNYYRGPRPLAHFDLYRIHTENDLAAAGFYDYLDMGAVVACEWSENCADLLAQEHPIRIDIRRVDDTTRQITIEE</sequence>
<dbReference type="Pfam" id="PF02367">
    <property type="entry name" value="TsaE"/>
    <property type="match status" value="1"/>
</dbReference>
<evidence type="ECO:0000313" key="12">
    <source>
        <dbReference type="Proteomes" id="UP000824048"/>
    </source>
</evidence>
<dbReference type="PANTHER" id="PTHR33540">
    <property type="entry name" value="TRNA THREONYLCARBAMOYLADENOSINE BIOSYNTHESIS PROTEIN TSAE"/>
    <property type="match status" value="1"/>
</dbReference>
<dbReference type="GO" id="GO:0005524">
    <property type="term" value="F:ATP binding"/>
    <property type="evidence" value="ECO:0007669"/>
    <property type="project" value="UniProtKB-KW"/>
</dbReference>
<evidence type="ECO:0000256" key="3">
    <source>
        <dbReference type="ARBA" id="ARBA00019010"/>
    </source>
</evidence>
<dbReference type="GO" id="GO:0046872">
    <property type="term" value="F:metal ion binding"/>
    <property type="evidence" value="ECO:0007669"/>
    <property type="project" value="UniProtKB-KW"/>
</dbReference>
<dbReference type="NCBIfam" id="TIGR00150">
    <property type="entry name" value="T6A_YjeE"/>
    <property type="match status" value="1"/>
</dbReference>
<accession>A0A9D2ER13</accession>
<reference evidence="11" key="1">
    <citation type="journal article" date="2021" name="PeerJ">
        <title>Extensive microbial diversity within the chicken gut microbiome revealed by metagenomics and culture.</title>
        <authorList>
            <person name="Gilroy R."/>
            <person name="Ravi A."/>
            <person name="Getino M."/>
            <person name="Pursley I."/>
            <person name="Horton D.L."/>
            <person name="Alikhan N.F."/>
            <person name="Baker D."/>
            <person name="Gharbi K."/>
            <person name="Hall N."/>
            <person name="Watson M."/>
            <person name="Adriaenssens E.M."/>
            <person name="Foster-Nyarko E."/>
            <person name="Jarju S."/>
            <person name="Secka A."/>
            <person name="Antonio M."/>
            <person name="Oren A."/>
            <person name="Chaudhuri R.R."/>
            <person name="La Ragione R."/>
            <person name="Hildebrand F."/>
            <person name="Pallen M.J."/>
        </authorList>
    </citation>
    <scope>NUCLEOTIDE SEQUENCE</scope>
    <source>
        <strain evidence="11">ChiSxjej1B13-11774</strain>
    </source>
</reference>
<comment type="similarity">
    <text evidence="2">Belongs to the TsaE family.</text>
</comment>
<evidence type="ECO:0000256" key="4">
    <source>
        <dbReference type="ARBA" id="ARBA00022490"/>
    </source>
</evidence>